<evidence type="ECO:0008006" key="10">
    <source>
        <dbReference type="Google" id="ProtNLM"/>
    </source>
</evidence>
<proteinExistence type="inferred from homology"/>
<evidence type="ECO:0000256" key="1">
    <source>
        <dbReference type="ARBA" id="ARBA00004141"/>
    </source>
</evidence>
<evidence type="ECO:0000313" key="8">
    <source>
        <dbReference type="EMBL" id="CBY41679.1"/>
    </source>
</evidence>
<gene>
    <name evidence="7" type="ORF">GSOID_T00012389001</name>
    <name evidence="8" type="ORF">GSOID_T00023765001</name>
</gene>
<keyword evidence="5 6" id="KW-0472">Membrane</keyword>
<feature type="transmembrane region" description="Helical" evidence="6">
    <location>
        <begin position="20"/>
        <end position="39"/>
    </location>
</feature>
<dbReference type="PANTHER" id="PTHR12703:SF4">
    <property type="entry name" value="TRANSMEMBRANE PROTEIN 33"/>
    <property type="match status" value="1"/>
</dbReference>
<dbReference type="GO" id="GO:0071786">
    <property type="term" value="P:endoplasmic reticulum tubular network organization"/>
    <property type="evidence" value="ECO:0007669"/>
    <property type="project" value="TreeGrafter"/>
</dbReference>
<dbReference type="EMBL" id="FN656573">
    <property type="protein sequence ID" value="CBY41679.1"/>
    <property type="molecule type" value="Genomic_DNA"/>
</dbReference>
<dbReference type="PANTHER" id="PTHR12703">
    <property type="entry name" value="TRANSMEMBRANE PROTEIN 33"/>
    <property type="match status" value="1"/>
</dbReference>
<dbReference type="InParanoid" id="E4XIG7"/>
<evidence type="ECO:0000256" key="6">
    <source>
        <dbReference type="SAM" id="Phobius"/>
    </source>
</evidence>
<dbReference type="Pfam" id="PF03661">
    <property type="entry name" value="TMEM33_Pom33"/>
    <property type="match status" value="1"/>
</dbReference>
<name>E4XIG7_OIKDI</name>
<accession>E4XIG7</accession>
<keyword evidence="3 6" id="KW-0812">Transmembrane</keyword>
<dbReference type="GO" id="GO:0005783">
    <property type="term" value="C:endoplasmic reticulum"/>
    <property type="evidence" value="ECO:0007669"/>
    <property type="project" value="TreeGrafter"/>
</dbReference>
<evidence type="ECO:0000256" key="3">
    <source>
        <dbReference type="ARBA" id="ARBA00022692"/>
    </source>
</evidence>
<evidence type="ECO:0000256" key="5">
    <source>
        <dbReference type="ARBA" id="ARBA00023136"/>
    </source>
</evidence>
<evidence type="ECO:0000256" key="2">
    <source>
        <dbReference type="ARBA" id="ARBA00007322"/>
    </source>
</evidence>
<dbReference type="FunCoup" id="E4XIG7">
    <property type="interactions" value="479"/>
</dbReference>
<reference evidence="7" key="1">
    <citation type="journal article" date="2010" name="Science">
        <title>Plasticity of animal genome architecture unmasked by rapid evolution of a pelagic tunicate.</title>
        <authorList>
            <person name="Denoeud F."/>
            <person name="Henriet S."/>
            <person name="Mungpakdee S."/>
            <person name="Aury J.M."/>
            <person name="Da Silva C."/>
            <person name="Brinkmann H."/>
            <person name="Mikhaleva J."/>
            <person name="Olsen L.C."/>
            <person name="Jubin C."/>
            <person name="Canestro C."/>
            <person name="Bouquet J.M."/>
            <person name="Danks G."/>
            <person name="Poulain J."/>
            <person name="Campsteijn C."/>
            <person name="Adamski M."/>
            <person name="Cross I."/>
            <person name="Yadetie F."/>
            <person name="Muffato M."/>
            <person name="Louis A."/>
            <person name="Butcher S."/>
            <person name="Tsagkogeorga G."/>
            <person name="Konrad A."/>
            <person name="Singh S."/>
            <person name="Jensen M.F."/>
            <person name="Cong E.H."/>
            <person name="Eikeseth-Otteraa H."/>
            <person name="Noel B."/>
            <person name="Anthouard V."/>
            <person name="Porcel B.M."/>
            <person name="Kachouri-Lafond R."/>
            <person name="Nishino A."/>
            <person name="Ugolini M."/>
            <person name="Chourrout P."/>
            <person name="Nishida H."/>
            <person name="Aasland R."/>
            <person name="Huzurbazar S."/>
            <person name="Westhof E."/>
            <person name="Delsuc F."/>
            <person name="Lehrach H."/>
            <person name="Reinhardt R."/>
            <person name="Weissenbach J."/>
            <person name="Roy S.W."/>
            <person name="Artiguenave F."/>
            <person name="Postlethwait J.H."/>
            <person name="Manak J.R."/>
            <person name="Thompson E.M."/>
            <person name="Jaillon O."/>
            <person name="Du Pasquier L."/>
            <person name="Boudinot P."/>
            <person name="Liberles D.A."/>
            <person name="Volff J.N."/>
            <person name="Philippe H."/>
            <person name="Lenhard B."/>
            <person name="Roest Crollius H."/>
            <person name="Wincker P."/>
            <person name="Chourrout D."/>
        </authorList>
    </citation>
    <scope>NUCLEOTIDE SEQUENCE [LARGE SCALE GENOMIC DNA]</scope>
</reference>
<dbReference type="AlphaFoldDB" id="E4XIG7"/>
<comment type="similarity">
    <text evidence="2">Belongs to the PER33/POM33 family.</text>
</comment>
<protein>
    <recommendedName>
        <fullName evidence="10">Transmembrane protein 33</fullName>
    </recommendedName>
</protein>
<keyword evidence="4 6" id="KW-1133">Transmembrane helix</keyword>
<organism evidence="7">
    <name type="scientific">Oikopleura dioica</name>
    <name type="common">Tunicate</name>
    <dbReference type="NCBI Taxonomy" id="34765"/>
    <lineage>
        <taxon>Eukaryota</taxon>
        <taxon>Metazoa</taxon>
        <taxon>Chordata</taxon>
        <taxon>Tunicata</taxon>
        <taxon>Appendicularia</taxon>
        <taxon>Copelata</taxon>
        <taxon>Oikopleuridae</taxon>
        <taxon>Oikopleura</taxon>
    </lineage>
</organism>
<comment type="subcellular location">
    <subcellularLocation>
        <location evidence="1">Membrane</location>
        <topology evidence="1">Multi-pass membrane protein</topology>
    </subcellularLocation>
</comment>
<feature type="transmembrane region" description="Helical" evidence="6">
    <location>
        <begin position="157"/>
        <end position="180"/>
    </location>
</feature>
<dbReference type="GO" id="GO:0016020">
    <property type="term" value="C:membrane"/>
    <property type="evidence" value="ECO:0007669"/>
    <property type="project" value="UniProtKB-SubCell"/>
</dbReference>
<evidence type="ECO:0000313" key="9">
    <source>
        <dbReference type="Proteomes" id="UP000001307"/>
    </source>
</evidence>
<dbReference type="OrthoDB" id="5581259at2759"/>
<dbReference type="InterPro" id="IPR005344">
    <property type="entry name" value="TMEM33/Pom33"/>
</dbReference>
<dbReference type="GO" id="GO:0061024">
    <property type="term" value="P:membrane organization"/>
    <property type="evidence" value="ECO:0007669"/>
    <property type="project" value="TreeGrafter"/>
</dbReference>
<evidence type="ECO:0000313" key="7">
    <source>
        <dbReference type="EMBL" id="CBY10368.1"/>
    </source>
</evidence>
<sequence>MAEERERIAPMEFIKADKVSFGMFLLRVFTLFASVMAIINPYSSYFKKVLLASAAANALRLHQRVPHLTLSAQTLQNILAEDSGHYLAFSIMFLSVKNPMMIIILPLMAFAVMHSCAYFTKLSTETSLPQLGLVTKAITYIRSKNQVLLQFIAMNEIFMMPITVYLAFTGNGIFLPIMYYRFLLMRYCSERNPYNRICFNQLNMAAMQFAAGGSCPGFARDLIYKASAMINRMAPMTPATSQ</sequence>
<evidence type="ECO:0000256" key="4">
    <source>
        <dbReference type="ARBA" id="ARBA00022989"/>
    </source>
</evidence>
<keyword evidence="9" id="KW-1185">Reference proteome</keyword>
<dbReference type="InterPro" id="IPR051645">
    <property type="entry name" value="PER33/POM33_regulator"/>
</dbReference>
<dbReference type="Proteomes" id="UP000011014">
    <property type="component" value="Unassembled WGS sequence"/>
</dbReference>
<dbReference type="EMBL" id="FN653055">
    <property type="protein sequence ID" value="CBY10368.1"/>
    <property type="molecule type" value="Genomic_DNA"/>
</dbReference>
<feature type="transmembrane region" description="Helical" evidence="6">
    <location>
        <begin position="100"/>
        <end position="120"/>
    </location>
</feature>
<dbReference type="Proteomes" id="UP000001307">
    <property type="component" value="Unassembled WGS sequence"/>
</dbReference>